<evidence type="ECO:0000259" key="1">
    <source>
        <dbReference type="PROSITE" id="PS51462"/>
    </source>
</evidence>
<dbReference type="SUPFAM" id="SSF55811">
    <property type="entry name" value="Nudix"/>
    <property type="match status" value="1"/>
</dbReference>
<dbReference type="Gene3D" id="3.90.79.10">
    <property type="entry name" value="Nucleoside Triphosphate Pyrophosphohydrolase"/>
    <property type="match status" value="1"/>
</dbReference>
<dbReference type="EMBL" id="MDGQ01000003">
    <property type="protein sequence ID" value="OEK06521.1"/>
    <property type="molecule type" value="Genomic_DNA"/>
</dbReference>
<dbReference type="Pfam" id="PF00293">
    <property type="entry name" value="NUDIX"/>
    <property type="match status" value="1"/>
</dbReference>
<feature type="domain" description="Nudix hydrolase" evidence="1">
    <location>
        <begin position="1"/>
        <end position="131"/>
    </location>
</feature>
<keyword evidence="3" id="KW-1185">Reference proteome</keyword>
<name>A0A1E5T571_9BACT</name>
<gene>
    <name evidence="2" type="ORF">BFP71_02285</name>
</gene>
<reference evidence="2 3" key="1">
    <citation type="submission" date="2016-08" db="EMBL/GenBank/DDBJ databases">
        <title>Draft genome of Fabibacter sp. strain SK-8.</title>
        <authorList>
            <person name="Wong S.-K."/>
            <person name="Hamasaki K."/>
            <person name="Yoshizawa S."/>
        </authorList>
    </citation>
    <scope>NUCLEOTIDE SEQUENCE [LARGE SCALE GENOMIC DNA]</scope>
    <source>
        <strain evidence="2 3">SK-8</strain>
    </source>
</reference>
<dbReference type="PANTHER" id="PTHR43736:SF1">
    <property type="entry name" value="DIHYDRONEOPTERIN TRIPHOSPHATE DIPHOSPHATASE"/>
    <property type="match status" value="1"/>
</dbReference>
<proteinExistence type="predicted"/>
<dbReference type="STRING" id="1563681.BFP71_02285"/>
<dbReference type="PANTHER" id="PTHR43736">
    <property type="entry name" value="ADP-RIBOSE PYROPHOSPHATASE"/>
    <property type="match status" value="1"/>
</dbReference>
<accession>A0A1E5T571</accession>
<dbReference type="PROSITE" id="PS51462">
    <property type="entry name" value="NUDIX"/>
    <property type="match status" value="1"/>
</dbReference>
<evidence type="ECO:0000313" key="2">
    <source>
        <dbReference type="EMBL" id="OEK06521.1"/>
    </source>
</evidence>
<dbReference type="RefSeq" id="WP_069833833.1">
    <property type="nucleotide sequence ID" value="NZ_MDGQ01000003.1"/>
</dbReference>
<comment type="caution">
    <text evidence="2">The sequence shown here is derived from an EMBL/GenBank/DDBJ whole genome shotgun (WGS) entry which is preliminary data.</text>
</comment>
<sequence length="131" mass="14879">MKVIDKLAWLEIKDNRILVARSKGKEAFYIPGGKRELGESDAQALIREIDEELSVKLHEDSLAYYGTFSAQAHGHADGVLVQMTCYMGQYDGELKAAAEIEEVSWLEFEEMDKTSHVDKIIFKDLRSKNLL</sequence>
<dbReference type="OrthoDB" id="3532303at2"/>
<dbReference type="InterPro" id="IPR000086">
    <property type="entry name" value="NUDIX_hydrolase_dom"/>
</dbReference>
<evidence type="ECO:0000313" key="3">
    <source>
        <dbReference type="Proteomes" id="UP000095552"/>
    </source>
</evidence>
<organism evidence="2 3">
    <name type="scientific">Roseivirga misakiensis</name>
    <dbReference type="NCBI Taxonomy" id="1563681"/>
    <lineage>
        <taxon>Bacteria</taxon>
        <taxon>Pseudomonadati</taxon>
        <taxon>Bacteroidota</taxon>
        <taxon>Cytophagia</taxon>
        <taxon>Cytophagales</taxon>
        <taxon>Roseivirgaceae</taxon>
        <taxon>Roseivirga</taxon>
    </lineage>
</organism>
<dbReference type="InterPro" id="IPR015797">
    <property type="entry name" value="NUDIX_hydrolase-like_dom_sf"/>
</dbReference>
<dbReference type="Proteomes" id="UP000095552">
    <property type="component" value="Unassembled WGS sequence"/>
</dbReference>
<dbReference type="CDD" id="cd04690">
    <property type="entry name" value="NUDIX_Hydrolase"/>
    <property type="match status" value="1"/>
</dbReference>
<dbReference type="AlphaFoldDB" id="A0A1E5T571"/>
<protein>
    <submittedName>
        <fullName evidence="2">DNA mismatch repair protein MutT</fullName>
    </submittedName>
</protein>